<evidence type="ECO:0000313" key="2">
    <source>
        <dbReference type="Proteomes" id="UP001168821"/>
    </source>
</evidence>
<accession>A0AA38IXY8</accession>
<evidence type="ECO:0000313" key="1">
    <source>
        <dbReference type="EMBL" id="KAJ3665368.1"/>
    </source>
</evidence>
<dbReference type="AlphaFoldDB" id="A0AA38IXY8"/>
<dbReference type="EMBL" id="JALNTZ010000001">
    <property type="protein sequence ID" value="KAJ3665368.1"/>
    <property type="molecule type" value="Genomic_DNA"/>
</dbReference>
<reference evidence="1" key="1">
    <citation type="journal article" date="2023" name="G3 (Bethesda)">
        <title>Whole genome assemblies of Zophobas morio and Tenebrio molitor.</title>
        <authorList>
            <person name="Kaur S."/>
            <person name="Stinson S.A."/>
            <person name="diCenzo G.C."/>
        </authorList>
    </citation>
    <scope>NUCLEOTIDE SEQUENCE</scope>
    <source>
        <strain evidence="1">QUZm001</strain>
    </source>
</reference>
<gene>
    <name evidence="1" type="ORF">Zmor_000865</name>
</gene>
<keyword evidence="2" id="KW-1185">Reference proteome</keyword>
<organism evidence="1 2">
    <name type="scientific">Zophobas morio</name>
    <dbReference type="NCBI Taxonomy" id="2755281"/>
    <lineage>
        <taxon>Eukaryota</taxon>
        <taxon>Metazoa</taxon>
        <taxon>Ecdysozoa</taxon>
        <taxon>Arthropoda</taxon>
        <taxon>Hexapoda</taxon>
        <taxon>Insecta</taxon>
        <taxon>Pterygota</taxon>
        <taxon>Neoptera</taxon>
        <taxon>Endopterygota</taxon>
        <taxon>Coleoptera</taxon>
        <taxon>Polyphaga</taxon>
        <taxon>Cucujiformia</taxon>
        <taxon>Tenebrionidae</taxon>
        <taxon>Zophobas</taxon>
    </lineage>
</organism>
<protein>
    <submittedName>
        <fullName evidence="1">Uncharacterized protein</fullName>
    </submittedName>
</protein>
<sequence>MAAPAVHGRYTVLWNNNLRAWDVHLKKSESAEVRAVFSENYFNPQISLKTANVEVQLHESLRQIDRSEALLLLLGPEPERSEENLLHSVEELLVSEDYLNGPSRKQFVG</sequence>
<name>A0AA38IXY8_9CUCU</name>
<proteinExistence type="predicted"/>
<dbReference type="Proteomes" id="UP001168821">
    <property type="component" value="Unassembled WGS sequence"/>
</dbReference>
<comment type="caution">
    <text evidence="1">The sequence shown here is derived from an EMBL/GenBank/DDBJ whole genome shotgun (WGS) entry which is preliminary data.</text>
</comment>